<keyword evidence="4" id="KW-1185">Reference proteome</keyword>
<evidence type="ECO:0000313" key="3">
    <source>
        <dbReference type="EMBL" id="THV01073.1"/>
    </source>
</evidence>
<feature type="region of interest" description="Disordered" evidence="1">
    <location>
        <begin position="135"/>
        <end position="158"/>
    </location>
</feature>
<dbReference type="AlphaFoldDB" id="A0A4S8MEN3"/>
<dbReference type="InterPro" id="IPR008906">
    <property type="entry name" value="HATC_C_dom"/>
</dbReference>
<dbReference type="OrthoDB" id="2423954at2759"/>
<dbReference type="Proteomes" id="UP000297245">
    <property type="component" value="Unassembled WGS sequence"/>
</dbReference>
<dbReference type="Pfam" id="PF05699">
    <property type="entry name" value="Dimer_Tnp_hAT"/>
    <property type="match status" value="1"/>
</dbReference>
<protein>
    <recommendedName>
        <fullName evidence="2">HAT C-terminal dimerisation domain-containing protein</fullName>
    </recommendedName>
</protein>
<dbReference type="SUPFAM" id="SSF53098">
    <property type="entry name" value="Ribonuclease H-like"/>
    <property type="match status" value="1"/>
</dbReference>
<feature type="compositionally biased region" description="Acidic residues" evidence="1">
    <location>
        <begin position="143"/>
        <end position="158"/>
    </location>
</feature>
<sequence>MDLKGSRESANQRGTFVNLVKLWRDFEVEDNHNGANGMVRLAMRILSMVPNSASTERILSRFGSIHTKARSRLHVQKVRKMTIVSQDIERVYGTGPSRYTKQTANEANVTTPLVPHSQIAGDAAGEEDEIAHALRNLDLQSSSEDDTSAENSEDSVME</sequence>
<feature type="domain" description="HAT C-terminal dimerisation" evidence="2">
    <location>
        <begin position="15"/>
        <end position="87"/>
    </location>
</feature>
<dbReference type="GO" id="GO:0046983">
    <property type="term" value="F:protein dimerization activity"/>
    <property type="evidence" value="ECO:0007669"/>
    <property type="project" value="InterPro"/>
</dbReference>
<dbReference type="InterPro" id="IPR012337">
    <property type="entry name" value="RNaseH-like_sf"/>
</dbReference>
<dbReference type="EMBL" id="ML179095">
    <property type="protein sequence ID" value="THV01073.1"/>
    <property type="molecule type" value="Genomic_DNA"/>
</dbReference>
<evidence type="ECO:0000256" key="1">
    <source>
        <dbReference type="SAM" id="MobiDB-lite"/>
    </source>
</evidence>
<proteinExistence type="predicted"/>
<name>A0A4S8MEN3_DENBC</name>
<feature type="non-terminal residue" evidence="3">
    <location>
        <position position="158"/>
    </location>
</feature>
<accession>A0A4S8MEN3</accession>
<organism evidence="3 4">
    <name type="scientific">Dendrothele bispora (strain CBS 962.96)</name>
    <dbReference type="NCBI Taxonomy" id="1314807"/>
    <lineage>
        <taxon>Eukaryota</taxon>
        <taxon>Fungi</taxon>
        <taxon>Dikarya</taxon>
        <taxon>Basidiomycota</taxon>
        <taxon>Agaricomycotina</taxon>
        <taxon>Agaricomycetes</taxon>
        <taxon>Agaricomycetidae</taxon>
        <taxon>Agaricales</taxon>
        <taxon>Agaricales incertae sedis</taxon>
        <taxon>Dendrothele</taxon>
    </lineage>
</organism>
<reference evidence="3 4" key="1">
    <citation type="journal article" date="2019" name="Nat. Ecol. Evol.">
        <title>Megaphylogeny resolves global patterns of mushroom evolution.</title>
        <authorList>
            <person name="Varga T."/>
            <person name="Krizsan K."/>
            <person name="Foldi C."/>
            <person name="Dima B."/>
            <person name="Sanchez-Garcia M."/>
            <person name="Sanchez-Ramirez S."/>
            <person name="Szollosi G.J."/>
            <person name="Szarkandi J.G."/>
            <person name="Papp V."/>
            <person name="Albert L."/>
            <person name="Andreopoulos W."/>
            <person name="Angelini C."/>
            <person name="Antonin V."/>
            <person name="Barry K.W."/>
            <person name="Bougher N.L."/>
            <person name="Buchanan P."/>
            <person name="Buyck B."/>
            <person name="Bense V."/>
            <person name="Catcheside P."/>
            <person name="Chovatia M."/>
            <person name="Cooper J."/>
            <person name="Damon W."/>
            <person name="Desjardin D."/>
            <person name="Finy P."/>
            <person name="Geml J."/>
            <person name="Haridas S."/>
            <person name="Hughes K."/>
            <person name="Justo A."/>
            <person name="Karasinski D."/>
            <person name="Kautmanova I."/>
            <person name="Kiss B."/>
            <person name="Kocsube S."/>
            <person name="Kotiranta H."/>
            <person name="LaButti K.M."/>
            <person name="Lechner B.E."/>
            <person name="Liimatainen K."/>
            <person name="Lipzen A."/>
            <person name="Lukacs Z."/>
            <person name="Mihaltcheva S."/>
            <person name="Morgado L.N."/>
            <person name="Niskanen T."/>
            <person name="Noordeloos M.E."/>
            <person name="Ohm R.A."/>
            <person name="Ortiz-Santana B."/>
            <person name="Ovrebo C."/>
            <person name="Racz N."/>
            <person name="Riley R."/>
            <person name="Savchenko A."/>
            <person name="Shiryaev A."/>
            <person name="Soop K."/>
            <person name="Spirin V."/>
            <person name="Szebenyi C."/>
            <person name="Tomsovsky M."/>
            <person name="Tulloss R.E."/>
            <person name="Uehling J."/>
            <person name="Grigoriev I.V."/>
            <person name="Vagvolgyi C."/>
            <person name="Papp T."/>
            <person name="Martin F.M."/>
            <person name="Miettinen O."/>
            <person name="Hibbett D.S."/>
            <person name="Nagy L.G."/>
        </authorList>
    </citation>
    <scope>NUCLEOTIDE SEQUENCE [LARGE SCALE GENOMIC DNA]</scope>
    <source>
        <strain evidence="3 4">CBS 962.96</strain>
    </source>
</reference>
<gene>
    <name evidence="3" type="ORF">K435DRAFT_929989</name>
</gene>
<evidence type="ECO:0000259" key="2">
    <source>
        <dbReference type="Pfam" id="PF05699"/>
    </source>
</evidence>
<evidence type="ECO:0000313" key="4">
    <source>
        <dbReference type="Proteomes" id="UP000297245"/>
    </source>
</evidence>